<dbReference type="SUPFAM" id="SSF53067">
    <property type="entry name" value="Actin-like ATPase domain"/>
    <property type="match status" value="1"/>
</dbReference>
<dbReference type="InterPro" id="IPR041414">
    <property type="entry name" value="Raco-like_middle"/>
</dbReference>
<accession>A0ABU4JQE0</accession>
<dbReference type="InterPro" id="IPR012675">
    <property type="entry name" value="Beta-grasp_dom_sf"/>
</dbReference>
<dbReference type="PANTHER" id="PTHR42895">
    <property type="entry name" value="IRON-SULFUR CLUSTER-BINDING PROTEIN-RELATED"/>
    <property type="match status" value="1"/>
</dbReference>
<reference evidence="2 3" key="1">
    <citation type="submission" date="2023-04" db="EMBL/GenBank/DDBJ databases">
        <title>Clostridium tannerae sp. nov., isolated from the fecal material of an alpaca.</title>
        <authorList>
            <person name="Miller S."/>
            <person name="Hendry M."/>
            <person name="King J."/>
            <person name="Sankaranarayanan K."/>
            <person name="Lawson P.A."/>
        </authorList>
    </citation>
    <scope>NUCLEOTIDE SEQUENCE [LARGE SCALE GENOMIC DNA]</scope>
    <source>
        <strain evidence="2 3">A1-XYC3</strain>
    </source>
</reference>
<evidence type="ECO:0000259" key="1">
    <source>
        <dbReference type="PROSITE" id="PS51085"/>
    </source>
</evidence>
<dbReference type="SUPFAM" id="SSF54292">
    <property type="entry name" value="2Fe-2S ferredoxin-like"/>
    <property type="match status" value="1"/>
</dbReference>
<sequence>MAKISIKPENKSFEYVPGKNLLKLLLENEVFVDNPCNGKGSCGKCKIRLLEGNLPDMVETEAKLLKKEEINSGIRLSCLVVPQGDIVIEILQKEGKHKILTTGYVPDFEFNPLIHKKIFKIEKPTLENQSSFEEAICNTFDVEKFDWRLLQQREFMIGEVTGVFNGRELIGIEAGDTTDLLYGVAVDIGTTTVVTSLIDMNTGKELATASMINAQKNFGLDVLTRITYEVEHPEDSKEKLQYAIVNSINEMIGDICNKSKVDRRNIYEISIAANCTMMHFLLGIDATSIGKSPYAPIFVKSKNILAKDIGLEAAPGARLYCLPSVSAYIGADIVAGAYVCQLHKAKENVLFIDIGTNGEIVLSNHGKLLSCSCAAGPALEGMNISSGMRAAEGAIEDVKITESGIEVKVIGEQEPIGVCGSGILAVVKELIGVGLVKKDGAFIKKEKLEESDYRYNMLQLDGKKREFVLSSNPKKLLITQSDVRQVQLAKGAILSGFYALLKKANINMSELDKVVIAGQFGAHLPADSLVGIGILPEEVRDKLVYVGNSSKTGAYMALMSADVKEQIEKLAHQIDYMELGASEGYERLFMECLMFPS</sequence>
<proteinExistence type="predicted"/>
<dbReference type="InterPro" id="IPR027980">
    <property type="entry name" value="RACo_C"/>
</dbReference>
<organism evidence="2 3">
    <name type="scientific">Clostridium tanneri</name>
    <dbReference type="NCBI Taxonomy" id="3037988"/>
    <lineage>
        <taxon>Bacteria</taxon>
        <taxon>Bacillati</taxon>
        <taxon>Bacillota</taxon>
        <taxon>Clostridia</taxon>
        <taxon>Eubacteriales</taxon>
        <taxon>Clostridiaceae</taxon>
        <taxon>Clostridium</taxon>
    </lineage>
</organism>
<dbReference type="EMBL" id="JARUJP010000003">
    <property type="protein sequence ID" value="MDW8800340.1"/>
    <property type="molecule type" value="Genomic_DNA"/>
</dbReference>
<dbReference type="PANTHER" id="PTHR42895:SF2">
    <property type="entry name" value="IRON-SULFUR CLUSTER PROTEIN"/>
    <property type="match status" value="1"/>
</dbReference>
<dbReference type="Proteomes" id="UP001281656">
    <property type="component" value="Unassembled WGS sequence"/>
</dbReference>
<evidence type="ECO:0000313" key="3">
    <source>
        <dbReference type="Proteomes" id="UP001281656"/>
    </source>
</evidence>
<dbReference type="InterPro" id="IPR036010">
    <property type="entry name" value="2Fe-2S_ferredoxin-like_sf"/>
</dbReference>
<gene>
    <name evidence="2" type="ORF">P8V03_04135</name>
</gene>
<comment type="caution">
    <text evidence="2">The sequence shown here is derived from an EMBL/GenBank/DDBJ whole genome shotgun (WGS) entry which is preliminary data.</text>
</comment>
<dbReference type="InterPro" id="IPR001041">
    <property type="entry name" value="2Fe-2S_ferredoxin-type"/>
</dbReference>
<keyword evidence="3" id="KW-1185">Reference proteome</keyword>
<dbReference type="InterPro" id="IPR043129">
    <property type="entry name" value="ATPase_NBD"/>
</dbReference>
<evidence type="ECO:0000313" key="2">
    <source>
        <dbReference type="EMBL" id="MDW8800340.1"/>
    </source>
</evidence>
<dbReference type="Pfam" id="PF17651">
    <property type="entry name" value="Raco_middle"/>
    <property type="match status" value="1"/>
</dbReference>
<dbReference type="RefSeq" id="WP_318796877.1">
    <property type="nucleotide sequence ID" value="NZ_JARUJP010000003.1"/>
</dbReference>
<dbReference type="Pfam" id="PF14574">
    <property type="entry name" value="RACo_C_ter"/>
    <property type="match status" value="1"/>
</dbReference>
<dbReference type="PROSITE" id="PS51085">
    <property type="entry name" value="2FE2S_FER_2"/>
    <property type="match status" value="1"/>
</dbReference>
<dbReference type="InterPro" id="IPR052911">
    <property type="entry name" value="Corrinoid_activation_enz"/>
</dbReference>
<feature type="domain" description="2Fe-2S ferredoxin-type" evidence="1">
    <location>
        <begin position="2"/>
        <end position="94"/>
    </location>
</feature>
<dbReference type="CDD" id="cd00207">
    <property type="entry name" value="fer2"/>
    <property type="match status" value="1"/>
</dbReference>
<dbReference type="InterPro" id="IPR042259">
    <property type="entry name" value="Raco-like_middle_sf"/>
</dbReference>
<dbReference type="Gene3D" id="3.30.420.480">
    <property type="entry name" value="Domain of unknown function (DUF4445)"/>
    <property type="match status" value="1"/>
</dbReference>
<dbReference type="Gene3D" id="3.10.20.30">
    <property type="match status" value="1"/>
</dbReference>
<protein>
    <submittedName>
        <fullName evidence="2">ASKHA domain-containing protein</fullName>
    </submittedName>
</protein>
<dbReference type="Pfam" id="PF00111">
    <property type="entry name" value="Fer2"/>
    <property type="match status" value="1"/>
</dbReference>
<name>A0ABU4JQE0_9CLOT</name>